<dbReference type="RefSeq" id="WP_184830590.1">
    <property type="nucleotide sequence ID" value="NZ_JACHMN010000001.1"/>
</dbReference>
<dbReference type="InterPro" id="IPR048389">
    <property type="entry name" value="YciQ-like_C"/>
</dbReference>
<feature type="transmembrane region" description="Helical" evidence="1">
    <location>
        <begin position="320"/>
        <end position="339"/>
    </location>
</feature>
<organism evidence="3 4">
    <name type="scientific">Allocatelliglobosispora scoriae</name>
    <dbReference type="NCBI Taxonomy" id="643052"/>
    <lineage>
        <taxon>Bacteria</taxon>
        <taxon>Bacillati</taxon>
        <taxon>Actinomycetota</taxon>
        <taxon>Actinomycetes</taxon>
        <taxon>Micromonosporales</taxon>
        <taxon>Micromonosporaceae</taxon>
        <taxon>Allocatelliglobosispora</taxon>
    </lineage>
</organism>
<keyword evidence="1" id="KW-1133">Transmembrane helix</keyword>
<dbReference type="Pfam" id="PF20990">
    <property type="entry name" value="DUF2207_C"/>
    <property type="match status" value="1"/>
</dbReference>
<proteinExistence type="predicted"/>
<dbReference type="EMBL" id="JACHMN010000001">
    <property type="protein sequence ID" value="MBB5866642.1"/>
    <property type="molecule type" value="Genomic_DNA"/>
</dbReference>
<evidence type="ECO:0000259" key="2">
    <source>
        <dbReference type="Pfam" id="PF20990"/>
    </source>
</evidence>
<feature type="transmembrane region" description="Helical" evidence="1">
    <location>
        <begin position="359"/>
        <end position="383"/>
    </location>
</feature>
<keyword evidence="1" id="KW-0472">Membrane</keyword>
<protein>
    <recommendedName>
        <fullName evidence="2">Predicted membrane protein YciQ-like C-terminal domain-containing protein</fullName>
    </recommendedName>
</protein>
<keyword evidence="1" id="KW-0812">Transmembrane</keyword>
<evidence type="ECO:0000313" key="4">
    <source>
        <dbReference type="Proteomes" id="UP000587527"/>
    </source>
</evidence>
<feature type="domain" description="Predicted membrane protein YciQ-like C-terminal" evidence="2">
    <location>
        <begin position="47"/>
        <end position="274"/>
    </location>
</feature>
<dbReference type="AlphaFoldDB" id="A0A841BIN6"/>
<accession>A0A841BIN6</accession>
<evidence type="ECO:0000256" key="1">
    <source>
        <dbReference type="SAM" id="Phobius"/>
    </source>
</evidence>
<comment type="caution">
    <text evidence="3">The sequence shown here is derived from an EMBL/GenBank/DDBJ whole genome shotgun (WGS) entry which is preliminary data.</text>
</comment>
<sequence length="627" mass="65948">MNPVIVEIGAIGASVALYAAVYAAMRVATRPRGISPAPAGQELGPEPPAIASLLGTGWEVTEDAAEATLLDLAARKYFELRQPDNDPRHTTIHLTGTQPTGLNAYELRIYKRVAGLAVDGVVPLTALTFRNEAAARTWWKHLRQEVVAESRARGLSQRRFGPAAIVLLVVVAGIAAAGIAFGTGHFLLRTPDHGGRDNDLGATLGVALVSFALLAGYAGRNIGERDTAAGRAAASRWLGVREWLRGHEVFAELPPAAVVVWDRYLGYGAALGATRTASAVIDMGMGNRKLVWSSFGGTWHRVRVRYPSARGHAGLSVPKLLLRAIVLGAVGTVLVKFWHPVVSAISETGSVSTSAAGPYLGVISWAGPVVGAGLLLLGAYTLVRTLADVALTRTITGQVLWIQSWRTEQRGDQNHRYSVTVTYYLAVDDGSGDHTVAWGMPAAISSRCGTGDTVRITARPWSRRATDITLLEKATAGHRGEASGESENVVAAAVNRGTDAAGHALGTAALSGALLAADEIAQALNVATGVRGLRIPGPGAMVQFTTADRRPVLMLHAAEGMVGALLWKTNGRGTPLPGIGNAAFIVDDRAVARVGDTTVMLTLLKDARTADDQLPGLLRLAVSRVAR</sequence>
<feature type="transmembrane region" description="Helical" evidence="1">
    <location>
        <begin position="160"/>
        <end position="188"/>
    </location>
</feature>
<name>A0A841BIN6_9ACTN</name>
<keyword evidence="4" id="KW-1185">Reference proteome</keyword>
<reference evidence="3 4" key="1">
    <citation type="submission" date="2020-08" db="EMBL/GenBank/DDBJ databases">
        <title>Sequencing the genomes of 1000 actinobacteria strains.</title>
        <authorList>
            <person name="Klenk H.-P."/>
        </authorList>
    </citation>
    <scope>NUCLEOTIDE SEQUENCE [LARGE SCALE GENOMIC DNA]</scope>
    <source>
        <strain evidence="3 4">DSM 45362</strain>
    </source>
</reference>
<feature type="transmembrane region" description="Helical" evidence="1">
    <location>
        <begin position="6"/>
        <end position="25"/>
    </location>
</feature>
<dbReference type="Proteomes" id="UP000587527">
    <property type="component" value="Unassembled WGS sequence"/>
</dbReference>
<feature type="transmembrane region" description="Helical" evidence="1">
    <location>
        <begin position="200"/>
        <end position="218"/>
    </location>
</feature>
<gene>
    <name evidence="3" type="ORF">F4553_000021</name>
</gene>
<evidence type="ECO:0000313" key="3">
    <source>
        <dbReference type="EMBL" id="MBB5866642.1"/>
    </source>
</evidence>